<sequence length="193" mass="21689">MNLLFVTGSYLWTTASRIDLLDNNAVLSLSVFDGTSDALNGNSAVDITATNWGYDNINMSSGYDVTSNNNVYTQELYTLPKLSDVQQIFHDICYGVEFVVFIFFHLDWCFGFESFVDDTILGKGGQSKLQTDARILHCIYNICIYVYVCCVSTVVAMVLRLRIDRQFENSIAKLRIAICDILEQEPDIGRGGK</sequence>
<evidence type="ECO:0000256" key="1">
    <source>
        <dbReference type="SAM" id="Phobius"/>
    </source>
</evidence>
<proteinExistence type="predicted"/>
<protein>
    <submittedName>
        <fullName evidence="2">Uncharacterized protein</fullName>
    </submittedName>
</protein>
<evidence type="ECO:0000313" key="3">
    <source>
        <dbReference type="Proteomes" id="UP000023152"/>
    </source>
</evidence>
<evidence type="ECO:0000313" key="2">
    <source>
        <dbReference type="EMBL" id="ETO34168.1"/>
    </source>
</evidence>
<comment type="caution">
    <text evidence="2">The sequence shown here is derived from an EMBL/GenBank/DDBJ whole genome shotgun (WGS) entry which is preliminary data.</text>
</comment>
<keyword evidence="1" id="KW-0472">Membrane</keyword>
<organism evidence="2 3">
    <name type="scientific">Reticulomyxa filosa</name>
    <dbReference type="NCBI Taxonomy" id="46433"/>
    <lineage>
        <taxon>Eukaryota</taxon>
        <taxon>Sar</taxon>
        <taxon>Rhizaria</taxon>
        <taxon>Retaria</taxon>
        <taxon>Foraminifera</taxon>
        <taxon>Monothalamids</taxon>
        <taxon>Reticulomyxidae</taxon>
        <taxon>Reticulomyxa</taxon>
    </lineage>
</organism>
<reference evidence="2 3" key="1">
    <citation type="journal article" date="2013" name="Curr. Biol.">
        <title>The Genome of the Foraminiferan Reticulomyxa filosa.</title>
        <authorList>
            <person name="Glockner G."/>
            <person name="Hulsmann N."/>
            <person name="Schleicher M."/>
            <person name="Noegel A.A."/>
            <person name="Eichinger L."/>
            <person name="Gallinger C."/>
            <person name="Pawlowski J."/>
            <person name="Sierra R."/>
            <person name="Euteneuer U."/>
            <person name="Pillet L."/>
            <person name="Moustafa A."/>
            <person name="Platzer M."/>
            <person name="Groth M."/>
            <person name="Szafranski K."/>
            <person name="Schliwa M."/>
        </authorList>
    </citation>
    <scope>NUCLEOTIDE SEQUENCE [LARGE SCALE GENOMIC DNA]</scope>
</reference>
<dbReference type="EMBL" id="ASPP01002810">
    <property type="protein sequence ID" value="ETO34168.1"/>
    <property type="molecule type" value="Genomic_DNA"/>
</dbReference>
<keyword evidence="1" id="KW-0812">Transmembrane</keyword>
<keyword evidence="3" id="KW-1185">Reference proteome</keyword>
<dbReference type="AlphaFoldDB" id="X6P7S3"/>
<name>X6P7S3_RETFI</name>
<keyword evidence="1" id="KW-1133">Transmembrane helix</keyword>
<gene>
    <name evidence="2" type="ORF">RFI_02926</name>
</gene>
<accession>X6P7S3</accession>
<dbReference type="Proteomes" id="UP000023152">
    <property type="component" value="Unassembled WGS sequence"/>
</dbReference>
<feature type="transmembrane region" description="Helical" evidence="1">
    <location>
        <begin position="144"/>
        <end position="163"/>
    </location>
</feature>